<dbReference type="SUPFAM" id="SSF52540">
    <property type="entry name" value="P-loop containing nucleoside triphosphate hydrolases"/>
    <property type="match status" value="1"/>
</dbReference>
<sequence length="677" mass="73316">MSQLAKIAAAMGGEVSGTRAMFPTPGHSKKDRGSWASLAPTAPDGVLIHSENGGDPLAIKDELRAKGVLPKWEPSRPRTALAPKRKPREPGRTYFEFQDADGVTVCRKVRIDKPDGSKTFQWQHPDGVGGWRADRGCDPLPYRLPDILAAALDVPVYIAEGEQKADKLASWGFVATSSKDLPGDLSVFADRTVIILPDNDKAGARIAGSLQSKLDSVAAECLIIELPGLAEGEDIMEWGGTADDLQALAHRGLTEPVETFELADLNLWAATKPTPKTFLMAPFIPREDVVIITGDGGTNKSTLALQISACAAAGRKFLGMDVIAGPALYITAEDDNRENHWRLAKIAEAIGTTLHALAGQLHIVSLRGRMNNELATFEHDGRMRSTPAYALLRATIVQTGAKLVTLDNVAHLFAGNENDRSQVTAFINLLYQLCGDLDVTVLLIAHRNKTGDSYSGSTAWLNAVRSQVLMERSDDADPDIRRMSLGKANYARAGEDIAFRWHDFALVRDKDLPADTAKEIAAVARTNADNAIFLACLAERNDQRRQVSEKPTAANYAPKQFEVMPQAKGLNRKRLADAMDRLYRIGAIERGFLYRDTGEGKDIHGLREATPGQPETSPETSRKQQPETSGNPQKTTGNTQPIYKYIPGASLGADAPSHEEEDDPDPFAVSSMSGGAG</sequence>
<dbReference type="RefSeq" id="WP_184017143.1">
    <property type="nucleotide sequence ID" value="NZ_JACIJC010000002.1"/>
</dbReference>
<name>A0A7W9AHR9_9SPHN</name>
<dbReference type="Proteomes" id="UP000549617">
    <property type="component" value="Unassembled WGS sequence"/>
</dbReference>
<feature type="compositionally biased region" description="Polar residues" evidence="1">
    <location>
        <begin position="626"/>
        <end position="641"/>
    </location>
</feature>
<dbReference type="AlphaFoldDB" id="A0A7W9AHR9"/>
<dbReference type="InterPro" id="IPR027417">
    <property type="entry name" value="P-loop_NTPase"/>
</dbReference>
<feature type="region of interest" description="Disordered" evidence="1">
    <location>
        <begin position="69"/>
        <end position="92"/>
    </location>
</feature>
<proteinExistence type="predicted"/>
<protein>
    <submittedName>
        <fullName evidence="2">RecA-family ATPase</fullName>
    </submittedName>
</protein>
<dbReference type="Gene3D" id="3.40.50.300">
    <property type="entry name" value="P-loop containing nucleotide triphosphate hydrolases"/>
    <property type="match status" value="1"/>
</dbReference>
<dbReference type="EMBL" id="JACIJC010000002">
    <property type="protein sequence ID" value="MBB5685651.1"/>
    <property type="molecule type" value="Genomic_DNA"/>
</dbReference>
<comment type="caution">
    <text evidence="2">The sequence shown here is derived from an EMBL/GenBank/DDBJ whole genome shotgun (WGS) entry which is preliminary data.</text>
</comment>
<feature type="region of interest" description="Disordered" evidence="1">
    <location>
        <begin position="602"/>
        <end position="677"/>
    </location>
</feature>
<gene>
    <name evidence="2" type="ORF">FHS49_001659</name>
</gene>
<organism evidence="2 3">
    <name type="scientific">Sphingobium boeckii</name>
    <dbReference type="NCBI Taxonomy" id="1082345"/>
    <lineage>
        <taxon>Bacteria</taxon>
        <taxon>Pseudomonadati</taxon>
        <taxon>Pseudomonadota</taxon>
        <taxon>Alphaproteobacteria</taxon>
        <taxon>Sphingomonadales</taxon>
        <taxon>Sphingomonadaceae</taxon>
        <taxon>Sphingobium</taxon>
    </lineage>
</organism>
<accession>A0A7W9AHR9</accession>
<evidence type="ECO:0000256" key="1">
    <source>
        <dbReference type="SAM" id="MobiDB-lite"/>
    </source>
</evidence>
<reference evidence="2 3" key="1">
    <citation type="submission" date="2020-08" db="EMBL/GenBank/DDBJ databases">
        <title>Genomic Encyclopedia of Type Strains, Phase IV (KMG-IV): sequencing the most valuable type-strain genomes for metagenomic binning, comparative biology and taxonomic classification.</title>
        <authorList>
            <person name="Goeker M."/>
        </authorList>
    </citation>
    <scope>NUCLEOTIDE SEQUENCE [LARGE SCALE GENOMIC DNA]</scope>
    <source>
        <strain evidence="2 3">DSM 25079</strain>
    </source>
</reference>
<keyword evidence="3" id="KW-1185">Reference proteome</keyword>
<evidence type="ECO:0000313" key="2">
    <source>
        <dbReference type="EMBL" id="MBB5685651.1"/>
    </source>
</evidence>
<dbReference type="Pfam" id="PF13481">
    <property type="entry name" value="AAA_25"/>
    <property type="match status" value="1"/>
</dbReference>
<evidence type="ECO:0000313" key="3">
    <source>
        <dbReference type="Proteomes" id="UP000549617"/>
    </source>
</evidence>